<dbReference type="Proteomes" id="UP001297272">
    <property type="component" value="Unassembled WGS sequence"/>
</dbReference>
<evidence type="ECO:0000313" key="2">
    <source>
        <dbReference type="EMBL" id="MBS9720035.1"/>
    </source>
</evidence>
<protein>
    <recommendedName>
        <fullName evidence="4">Large polyvalent protein associated domain-containing protein</fullName>
    </recommendedName>
</protein>
<name>A0ABS5RT98_9HYPH</name>
<evidence type="ECO:0008006" key="4">
    <source>
        <dbReference type="Google" id="ProtNLM"/>
    </source>
</evidence>
<dbReference type="EMBL" id="JAFMNX010000001">
    <property type="protein sequence ID" value="MBS9720035.1"/>
    <property type="molecule type" value="Genomic_DNA"/>
</dbReference>
<reference evidence="2 3" key="1">
    <citation type="submission" date="2021-03" db="EMBL/GenBank/DDBJ databases">
        <title>Tianweitania aestuarii sp. nov., isolated from a tidal flat.</title>
        <authorList>
            <person name="Park S."/>
            <person name="Yoon J.-H."/>
        </authorList>
    </citation>
    <scope>NUCLEOTIDE SEQUENCE [LARGE SCALE GENOMIC DNA]</scope>
    <source>
        <strain evidence="2 3">BSSL-BM11</strain>
    </source>
</reference>
<proteinExistence type="predicted"/>
<accession>A0ABS5RT98</accession>
<sequence>MFLYGSKLPENPTFAPNLRSEQEQEERVSTQVGDLYRATRDLQLYRDNSNAEELATTEAYERRNKQIFDATGVQLTNPFLAPAAQSLLPGGLGEIGGGWGPKTRDYRGEAVADWEKRVADLQRERPELADRIGADRPIRQDALDVTRSAERNAEQLRTDDLGFGQRLATSLGGGVTGMVRDPLQVATLIAGGGWNAGRTVAARVFGTMLTEAAINAGVEGAVQAASQSWRKEAGVEHGLTPALKQVGIAGLFGAGFGGLMQGGAEVFRALGKAAPEEALQRFASGQAQPSDLDTIAAALGRPLDPETSRVAQLAIEQDELDRVAFGPAPDDIEPARAERLAADALRDAENPREAPMSAEMQERFEQIDRILRNEAPLGKRPRQPESLIRFLARDGIKDEAGAMSAMGLRKRFIPGRGRLVRESGLSLDYARERAAEAGYFNDLYGSAEEAVARSTPDDLLRAIDEEVAGTPRYSIQEDGERMAEVEAFQSREENQLRYRRVLEDIDAARVEMELGAVHDRIMSRAARLVDDEVDAYDALERAFEEDYRAFIDAPDLAERAPADDPDFEIPFFPEETGTRRQARGDAGALGADDGRRHEGTDAGTGEQLQDPRSVEAQAGSAGLRASGATPEPGTPQAGDLADLALVEARRPNSESTPAGEQTLIDGVAPVSTRERLEAEGAKPMRGGESALPDGGLFDDTARNQLDIWDAIPAARTADGEVAHITHASMLDDAERSDFFGDLIASCKD</sequence>
<organism evidence="2 3">
    <name type="scientific">Tianweitania aestuarii</name>
    <dbReference type="NCBI Taxonomy" id="2814886"/>
    <lineage>
        <taxon>Bacteria</taxon>
        <taxon>Pseudomonadati</taxon>
        <taxon>Pseudomonadota</taxon>
        <taxon>Alphaproteobacteria</taxon>
        <taxon>Hyphomicrobiales</taxon>
        <taxon>Phyllobacteriaceae</taxon>
        <taxon>Tianweitania</taxon>
    </lineage>
</organism>
<keyword evidence="3" id="KW-1185">Reference proteome</keyword>
<comment type="caution">
    <text evidence="2">The sequence shown here is derived from an EMBL/GenBank/DDBJ whole genome shotgun (WGS) entry which is preliminary data.</text>
</comment>
<evidence type="ECO:0000313" key="3">
    <source>
        <dbReference type="Proteomes" id="UP001297272"/>
    </source>
</evidence>
<evidence type="ECO:0000256" key="1">
    <source>
        <dbReference type="SAM" id="MobiDB-lite"/>
    </source>
</evidence>
<feature type="region of interest" description="Disordered" evidence="1">
    <location>
        <begin position="572"/>
        <end position="638"/>
    </location>
</feature>
<dbReference type="RefSeq" id="WP_213983608.1">
    <property type="nucleotide sequence ID" value="NZ_JAFMNX010000001.1"/>
</dbReference>
<gene>
    <name evidence="2" type="ORF">JYU29_04950</name>
</gene>
<feature type="region of interest" description="Disordered" evidence="1">
    <location>
        <begin position="12"/>
        <end position="31"/>
    </location>
</feature>